<feature type="signal peptide" evidence="9">
    <location>
        <begin position="1"/>
        <end position="17"/>
    </location>
</feature>
<dbReference type="PANTHER" id="PTHR45713:SF6">
    <property type="entry name" value="F5_8 TYPE C DOMAIN-CONTAINING PROTEIN"/>
    <property type="match status" value="1"/>
</dbReference>
<dbReference type="InParanoid" id="H3CPP6"/>
<dbReference type="Pfam" id="PF22633">
    <property type="entry name" value="F5_F8_type_C_2"/>
    <property type="match status" value="2"/>
</dbReference>
<dbReference type="GO" id="GO:0001868">
    <property type="term" value="P:regulation of complement activation, lectin pathway"/>
    <property type="evidence" value="ECO:0007669"/>
    <property type="project" value="UniProtKB-ARBA"/>
</dbReference>
<dbReference type="Proteomes" id="UP000007303">
    <property type="component" value="Unassembled WGS sequence"/>
</dbReference>
<evidence type="ECO:0000256" key="3">
    <source>
        <dbReference type="ARBA" id="ARBA00011233"/>
    </source>
</evidence>
<proteinExistence type="inferred from homology"/>
<comment type="subunit">
    <text evidence="3">Homotrimer.</text>
</comment>
<dbReference type="GO" id="GO:0046872">
    <property type="term" value="F:metal ion binding"/>
    <property type="evidence" value="ECO:0007669"/>
    <property type="project" value="UniProtKB-KW"/>
</dbReference>
<accession>H3CPP6</accession>
<evidence type="ECO:0000256" key="2">
    <source>
        <dbReference type="ARBA" id="ARBA00010147"/>
    </source>
</evidence>
<dbReference type="GeneTree" id="ENSGT01060000248575"/>
<dbReference type="GO" id="GO:0010185">
    <property type="term" value="P:regulation of cellular defense response"/>
    <property type="evidence" value="ECO:0007669"/>
    <property type="project" value="UniProtKB-ARBA"/>
</dbReference>
<evidence type="ECO:0000256" key="1">
    <source>
        <dbReference type="ARBA" id="ARBA00002219"/>
    </source>
</evidence>
<organism evidence="11 12">
    <name type="scientific">Tetraodon nigroviridis</name>
    <name type="common">Spotted green pufferfish</name>
    <name type="synonym">Chelonodon nigroviridis</name>
    <dbReference type="NCBI Taxonomy" id="99883"/>
    <lineage>
        <taxon>Eukaryota</taxon>
        <taxon>Metazoa</taxon>
        <taxon>Chordata</taxon>
        <taxon>Craniata</taxon>
        <taxon>Vertebrata</taxon>
        <taxon>Euteleostomi</taxon>
        <taxon>Actinopterygii</taxon>
        <taxon>Neopterygii</taxon>
        <taxon>Teleostei</taxon>
        <taxon>Neoteleostei</taxon>
        <taxon>Acanthomorphata</taxon>
        <taxon>Eupercaria</taxon>
        <taxon>Tetraodontiformes</taxon>
        <taxon>Tetradontoidea</taxon>
        <taxon>Tetraodontidae</taxon>
        <taxon>Tetraodon</taxon>
    </lineage>
</organism>
<dbReference type="GO" id="GO:0042806">
    <property type="term" value="F:fucose binding"/>
    <property type="evidence" value="ECO:0007669"/>
    <property type="project" value="UniProtKB-ARBA"/>
</dbReference>
<dbReference type="Gene3D" id="2.60.120.260">
    <property type="entry name" value="Galactose-binding domain-like"/>
    <property type="match status" value="2"/>
</dbReference>
<feature type="domain" description="Fucolectin tachylectin-4 pentraxin-1" evidence="10">
    <location>
        <begin position="169"/>
        <end position="311"/>
    </location>
</feature>
<evidence type="ECO:0000256" key="8">
    <source>
        <dbReference type="SAM" id="MobiDB-lite"/>
    </source>
</evidence>
<keyword evidence="5" id="KW-0430">Lectin</keyword>
<evidence type="ECO:0000256" key="6">
    <source>
        <dbReference type="ARBA" id="ARBA00022837"/>
    </source>
</evidence>
<dbReference type="OMA" id="CYIDTPP"/>
<evidence type="ECO:0000313" key="12">
    <source>
        <dbReference type="Proteomes" id="UP000007303"/>
    </source>
</evidence>
<dbReference type="InterPro" id="IPR051941">
    <property type="entry name" value="BG_Antigen-Binding_Lectin"/>
</dbReference>
<protein>
    <submittedName>
        <fullName evidence="11">Zgc:171424</fullName>
    </submittedName>
</protein>
<evidence type="ECO:0000256" key="4">
    <source>
        <dbReference type="ARBA" id="ARBA00022723"/>
    </source>
</evidence>
<dbReference type="InterPro" id="IPR006585">
    <property type="entry name" value="FTP1"/>
</dbReference>
<feature type="region of interest" description="Disordered" evidence="8">
    <location>
        <begin position="30"/>
        <end position="61"/>
    </location>
</feature>
<comment type="function">
    <text evidence="1">Acts as a defensive agent. Recognizes blood group fucosylated oligosaccharides including A, B, H and Lewis B-type antigens. Does not recognize Lewis A antigen and has low affinity for monovalent haptens.</text>
</comment>
<evidence type="ECO:0000256" key="9">
    <source>
        <dbReference type="SAM" id="SignalP"/>
    </source>
</evidence>
<keyword evidence="6" id="KW-0106">Calcium</keyword>
<evidence type="ECO:0000256" key="7">
    <source>
        <dbReference type="ARBA" id="ARBA00023157"/>
    </source>
</evidence>
<feature type="domain" description="Fucolectin tachylectin-4 pentraxin-1" evidence="10">
    <location>
        <begin position="21"/>
        <end position="168"/>
    </location>
</feature>
<feature type="compositionally biased region" description="Polar residues" evidence="8">
    <location>
        <begin position="30"/>
        <end position="39"/>
    </location>
</feature>
<feature type="chain" id="PRO_5003582331" evidence="9">
    <location>
        <begin position="18"/>
        <end position="313"/>
    </location>
</feature>
<dbReference type="PANTHER" id="PTHR45713">
    <property type="entry name" value="FTP DOMAIN-CONTAINING PROTEIN"/>
    <property type="match status" value="1"/>
</dbReference>
<evidence type="ECO:0000259" key="10">
    <source>
        <dbReference type="SMART" id="SM00607"/>
    </source>
</evidence>
<evidence type="ECO:0000256" key="5">
    <source>
        <dbReference type="ARBA" id="ARBA00022734"/>
    </source>
</evidence>
<keyword evidence="7" id="KW-1015">Disulfide bond</keyword>
<reference evidence="11" key="3">
    <citation type="submission" date="2025-09" db="UniProtKB">
        <authorList>
            <consortium name="Ensembl"/>
        </authorList>
    </citation>
    <scope>IDENTIFICATION</scope>
</reference>
<dbReference type="InterPro" id="IPR008979">
    <property type="entry name" value="Galactose-bd-like_sf"/>
</dbReference>
<comment type="similarity">
    <text evidence="2">Belongs to the fucolectin family.</text>
</comment>
<keyword evidence="9" id="KW-0732">Signal</keyword>
<dbReference type="HOGENOM" id="CLU_073092_0_0_1"/>
<dbReference type="SUPFAM" id="SSF49785">
    <property type="entry name" value="Galactose-binding domain-like"/>
    <property type="match status" value="2"/>
</dbReference>
<reference evidence="11" key="2">
    <citation type="submission" date="2025-08" db="UniProtKB">
        <authorList>
            <consortium name="Ensembl"/>
        </authorList>
    </citation>
    <scope>IDENTIFICATION</scope>
</reference>
<dbReference type="SMART" id="SM00607">
    <property type="entry name" value="FTP"/>
    <property type="match status" value="2"/>
</dbReference>
<sequence length="313" mass="34279">MSAHLGISFFLLKEAVAGYIAQNVALRSPSVQSSQTNSPDPAAARAVDGNRDPAQASTCTATKSESGPWWMVDLQNEYKIEAIAITSWDFNQTTLDGVEIWLGISKLFNDSQNIRCAVISSFPKKRTLYVPCGGLKGRYVTVFLPGDSRGLSLCEVEVYPVQFEYPLPNVALKGIASQSSARHFPDASKAIDGSRDSFYHNGHCSHTALEETNPWWQVDLRRTFIITSVKVTNRGDCCAERLDGAEIRIGHTSENNGTDNPRCALITHIKAGKTFTFRCEGGSMAGRFVHIIIPGTRKTLTLCEVEVYGVPEG</sequence>
<name>H3CPP6_TETNG</name>
<keyword evidence="12" id="KW-1185">Reference proteome</keyword>
<keyword evidence="4" id="KW-0479">Metal-binding</keyword>
<reference evidence="12" key="1">
    <citation type="journal article" date="2004" name="Nature">
        <title>Genome duplication in the teleost fish Tetraodon nigroviridis reveals the early vertebrate proto-karyotype.</title>
        <authorList>
            <person name="Jaillon O."/>
            <person name="Aury J.-M."/>
            <person name="Brunet F."/>
            <person name="Petit J.-L."/>
            <person name="Stange-Thomann N."/>
            <person name="Mauceli E."/>
            <person name="Bouneau L."/>
            <person name="Fischer C."/>
            <person name="Ozouf-Costaz C."/>
            <person name="Bernot A."/>
            <person name="Nicaud S."/>
            <person name="Jaffe D."/>
            <person name="Fisher S."/>
            <person name="Lutfalla G."/>
            <person name="Dossat C."/>
            <person name="Segurens B."/>
            <person name="Dasilva C."/>
            <person name="Salanoubat M."/>
            <person name="Levy M."/>
            <person name="Boudet N."/>
            <person name="Castellano S."/>
            <person name="Anthouard V."/>
            <person name="Jubin C."/>
            <person name="Castelli V."/>
            <person name="Katinka M."/>
            <person name="Vacherie B."/>
            <person name="Biemont C."/>
            <person name="Skalli Z."/>
            <person name="Cattolico L."/>
            <person name="Poulain J."/>
            <person name="De Berardinis V."/>
            <person name="Cruaud C."/>
            <person name="Duprat S."/>
            <person name="Brottier P."/>
            <person name="Coutanceau J.-P."/>
            <person name="Gouzy J."/>
            <person name="Parra G."/>
            <person name="Lardier G."/>
            <person name="Chapple C."/>
            <person name="McKernan K.J."/>
            <person name="McEwan P."/>
            <person name="Bosak S."/>
            <person name="Kellis M."/>
            <person name="Volff J.-N."/>
            <person name="Guigo R."/>
            <person name="Zody M.C."/>
            <person name="Mesirov J."/>
            <person name="Lindblad-Toh K."/>
            <person name="Birren B."/>
            <person name="Nusbaum C."/>
            <person name="Kahn D."/>
            <person name="Robinson-Rechavi M."/>
            <person name="Laudet V."/>
            <person name="Schachter V."/>
            <person name="Quetier F."/>
            <person name="Saurin W."/>
            <person name="Scarpelli C."/>
            <person name="Wincker P."/>
            <person name="Lander E.S."/>
            <person name="Weissenbach J."/>
            <person name="Roest Crollius H."/>
        </authorList>
    </citation>
    <scope>NUCLEOTIDE SEQUENCE [LARGE SCALE GENOMIC DNA]</scope>
</reference>
<dbReference type="AlphaFoldDB" id="H3CPP6"/>
<dbReference type="Ensembl" id="ENSTNIT00000010410.1">
    <property type="protein sequence ID" value="ENSTNIP00000010229.1"/>
    <property type="gene ID" value="ENSTNIG00000007423.1"/>
</dbReference>
<evidence type="ECO:0000313" key="11">
    <source>
        <dbReference type="Ensembl" id="ENSTNIP00000010229.1"/>
    </source>
</evidence>